<dbReference type="InterPro" id="IPR001173">
    <property type="entry name" value="Glyco_trans_2-like"/>
</dbReference>
<evidence type="ECO:0000313" key="5">
    <source>
        <dbReference type="Proteomes" id="UP001501161"/>
    </source>
</evidence>
<evidence type="ECO:0000256" key="2">
    <source>
        <dbReference type="SAM" id="MobiDB-lite"/>
    </source>
</evidence>
<evidence type="ECO:0000259" key="3">
    <source>
        <dbReference type="Pfam" id="PF00535"/>
    </source>
</evidence>
<feature type="domain" description="Glycosyltransferase 2-like" evidence="3">
    <location>
        <begin position="16"/>
        <end position="172"/>
    </location>
</feature>
<sequence>MPAMPDHPRSGLRVLVIVPAWNEEASVGGTVREIAGSNPDADILVIDDGSGDRTAAVAEEAGALVARLPFNLGVGGAMRAGYRFALRNGYDVAVQIDADGQHDPRYLRTLIERLDGADIVIGARFATHDDPYKVRGPRRWAMILLARVLSRLARTRLTDVTSGFRVSNRRAITLFARHYPAEYLGDTVESLVIGARAGCVITQEAVVMRPRMAGRASHSPVKAAIYLLRAVFALGLALVRDWPAQLDDAGAPPAKLIRTEPRTEPQTHTEEVER</sequence>
<evidence type="ECO:0000313" key="4">
    <source>
        <dbReference type="EMBL" id="GAA2096615.1"/>
    </source>
</evidence>
<accession>A0ABN2WQS8</accession>
<organism evidence="4 5">
    <name type="scientific">Nocardioides furvisabuli</name>
    <dbReference type="NCBI Taxonomy" id="375542"/>
    <lineage>
        <taxon>Bacteria</taxon>
        <taxon>Bacillati</taxon>
        <taxon>Actinomycetota</taxon>
        <taxon>Actinomycetes</taxon>
        <taxon>Propionibacteriales</taxon>
        <taxon>Nocardioidaceae</taxon>
        <taxon>Nocardioides</taxon>
    </lineage>
</organism>
<feature type="compositionally biased region" description="Basic and acidic residues" evidence="2">
    <location>
        <begin position="257"/>
        <end position="274"/>
    </location>
</feature>
<keyword evidence="5" id="KW-1185">Reference proteome</keyword>
<dbReference type="Proteomes" id="UP001501161">
    <property type="component" value="Unassembled WGS sequence"/>
</dbReference>
<comment type="similarity">
    <text evidence="1">Belongs to the glycosyltransferase 2 family.</text>
</comment>
<dbReference type="EMBL" id="BAAAMQ010000005">
    <property type="protein sequence ID" value="GAA2096615.1"/>
    <property type="molecule type" value="Genomic_DNA"/>
</dbReference>
<name>A0ABN2WQS8_9ACTN</name>
<proteinExistence type="inferred from homology"/>
<feature type="region of interest" description="Disordered" evidence="2">
    <location>
        <begin position="250"/>
        <end position="274"/>
    </location>
</feature>
<dbReference type="SUPFAM" id="SSF53448">
    <property type="entry name" value="Nucleotide-diphospho-sugar transferases"/>
    <property type="match status" value="1"/>
</dbReference>
<comment type="caution">
    <text evidence="4">The sequence shown here is derived from an EMBL/GenBank/DDBJ whole genome shotgun (WGS) entry which is preliminary data.</text>
</comment>
<evidence type="ECO:0000256" key="1">
    <source>
        <dbReference type="ARBA" id="ARBA00006739"/>
    </source>
</evidence>
<dbReference type="PANTHER" id="PTHR48090">
    <property type="entry name" value="UNDECAPRENYL-PHOSPHATE 4-DEOXY-4-FORMAMIDO-L-ARABINOSE TRANSFERASE-RELATED"/>
    <property type="match status" value="1"/>
</dbReference>
<dbReference type="Pfam" id="PF00535">
    <property type="entry name" value="Glycos_transf_2"/>
    <property type="match status" value="1"/>
</dbReference>
<dbReference type="PANTHER" id="PTHR48090:SF7">
    <property type="entry name" value="RFBJ PROTEIN"/>
    <property type="match status" value="1"/>
</dbReference>
<dbReference type="CDD" id="cd04179">
    <property type="entry name" value="DPM_DPG-synthase_like"/>
    <property type="match status" value="1"/>
</dbReference>
<dbReference type="InterPro" id="IPR029044">
    <property type="entry name" value="Nucleotide-diphossugar_trans"/>
</dbReference>
<gene>
    <name evidence="4" type="ORF">GCM10009726_04640</name>
</gene>
<dbReference type="InterPro" id="IPR050256">
    <property type="entry name" value="Glycosyltransferase_2"/>
</dbReference>
<reference evidence="4 5" key="1">
    <citation type="journal article" date="2019" name="Int. J. Syst. Evol. Microbiol.">
        <title>The Global Catalogue of Microorganisms (GCM) 10K type strain sequencing project: providing services to taxonomists for standard genome sequencing and annotation.</title>
        <authorList>
            <consortium name="The Broad Institute Genomics Platform"/>
            <consortium name="The Broad Institute Genome Sequencing Center for Infectious Disease"/>
            <person name="Wu L."/>
            <person name="Ma J."/>
        </authorList>
    </citation>
    <scope>NUCLEOTIDE SEQUENCE [LARGE SCALE GENOMIC DNA]</scope>
    <source>
        <strain evidence="4 5">JCM 13813</strain>
    </source>
</reference>
<dbReference type="Gene3D" id="3.90.550.10">
    <property type="entry name" value="Spore Coat Polysaccharide Biosynthesis Protein SpsA, Chain A"/>
    <property type="match status" value="1"/>
</dbReference>
<protein>
    <submittedName>
        <fullName evidence="4">Glycosyltransferase family 2 protein</fullName>
    </submittedName>
</protein>